<dbReference type="EMBL" id="CP012036">
    <property type="protein sequence ID" value="ALF53211.1"/>
    <property type="molecule type" value="Genomic_DNA"/>
</dbReference>
<dbReference type="InterPro" id="IPR013702">
    <property type="entry name" value="FIST_domain_N"/>
</dbReference>
<dbReference type="KEGG" id="npz:ACX27_10720"/>
<dbReference type="SMART" id="SM00897">
    <property type="entry name" value="FIST"/>
    <property type="match status" value="1"/>
</dbReference>
<dbReference type="Proteomes" id="UP000062645">
    <property type="component" value="Chromosome"/>
</dbReference>
<accession>A0A0M4TK26</accession>
<gene>
    <name evidence="3" type="ORF">ACX27_10720</name>
</gene>
<dbReference type="STRING" id="224013.ACX27_10720"/>
<protein>
    <recommendedName>
        <fullName evidence="5">Histidine kinase</fullName>
    </recommendedName>
</protein>
<organism evidence="3 4">
    <name type="scientific">Nostoc piscinale CENA21</name>
    <dbReference type="NCBI Taxonomy" id="224013"/>
    <lineage>
        <taxon>Bacteria</taxon>
        <taxon>Bacillati</taxon>
        <taxon>Cyanobacteriota</taxon>
        <taxon>Cyanophyceae</taxon>
        <taxon>Nostocales</taxon>
        <taxon>Nostocaceae</taxon>
        <taxon>Nostoc</taxon>
    </lineage>
</organism>
<dbReference type="InterPro" id="IPR019494">
    <property type="entry name" value="FIST_C"/>
</dbReference>
<name>A0A0M4TK26_9NOSO</name>
<dbReference type="RefSeq" id="WP_062291925.1">
    <property type="nucleotide sequence ID" value="NZ_CP012036.1"/>
</dbReference>
<sequence>MLNVVVGHSNDPDSLSAITEVLEQCQENLDGKLPQAGILFAAIDFDYAIVLQEIVQAFPGIELIGGTTDAEISSLLKFQQDSIALMLFCADEIEIYAGLGRNLSQDPILATQQAVEQAKSKIKNQANSQLCLTFPESLTVDGVAIVEGLKLALGKDIPIFGGLTADQWKFEKTYQFFQTEILNDAVPVLIFSGNFLFSQGVASGWHPLGKKGKITKVDKNILYEIDGKPALDFYHHYLGGLPPSGEYPLAVFESETEEFYMRAPSVYDPKIGSITFLGEIPADVFVQIAQASRNEILDAAKTSITNALNNYPGKQPNAALFFSCAARRLLLGTRTIEEYQLAQEFLTAEIPGCGFYTHGEISPLNGGGETRLHHETFVTLLIGRH</sequence>
<evidence type="ECO:0008006" key="5">
    <source>
        <dbReference type="Google" id="ProtNLM"/>
    </source>
</evidence>
<feature type="domain" description="FIST C-domain" evidence="2">
    <location>
        <begin position="230"/>
        <end position="364"/>
    </location>
</feature>
<keyword evidence="4" id="KW-1185">Reference proteome</keyword>
<dbReference type="PANTHER" id="PTHR40252:SF2">
    <property type="entry name" value="BLR0328 PROTEIN"/>
    <property type="match status" value="1"/>
</dbReference>
<proteinExistence type="predicted"/>
<reference evidence="4" key="1">
    <citation type="submission" date="2015-07" db="EMBL/GenBank/DDBJ databases">
        <title>Genome Of Nitrogen-Fixing Cyanobacterium Nostoc piscinale CENA21 From Solimoes/Amazon River Floodplain Sediments And Comparative Genomics To Uncover Biosynthetic Natural Products Potential.</title>
        <authorList>
            <person name="Leao T.F."/>
            <person name="Leao P.N."/>
            <person name="Guimaraes P.I."/>
            <person name="de Melo A.G.C."/>
            <person name="Ramos R.T.J."/>
            <person name="Silva A."/>
            <person name="Fiore M.F."/>
            <person name="Schneider M.P.C."/>
        </authorList>
    </citation>
    <scope>NUCLEOTIDE SEQUENCE [LARGE SCALE GENOMIC DNA]</scope>
    <source>
        <strain evidence="4">CENA21</strain>
    </source>
</reference>
<dbReference type="Pfam" id="PF10442">
    <property type="entry name" value="FIST_C"/>
    <property type="match status" value="1"/>
</dbReference>
<reference evidence="3 4" key="2">
    <citation type="journal article" date="2016" name="Genome Announc.">
        <title>Draft Genome Sequence of the N2-Fixing Cyanobacterium Nostoc piscinale CENA21, Isolated from the Brazilian Amazon Floodplain.</title>
        <authorList>
            <person name="Leao T."/>
            <person name="Guimaraes P.I."/>
            <person name="de Melo A.G."/>
            <person name="Ramos R.T."/>
            <person name="Leao P.N."/>
            <person name="Silva A."/>
            <person name="Fiore M.F."/>
            <person name="Schneider M.P."/>
        </authorList>
    </citation>
    <scope>NUCLEOTIDE SEQUENCE [LARGE SCALE GENOMIC DNA]</scope>
    <source>
        <strain evidence="3 4">CENA21</strain>
    </source>
</reference>
<dbReference type="PANTHER" id="PTHR40252">
    <property type="entry name" value="BLR0328 PROTEIN"/>
    <property type="match status" value="1"/>
</dbReference>
<evidence type="ECO:0000259" key="1">
    <source>
        <dbReference type="SMART" id="SM00897"/>
    </source>
</evidence>
<dbReference type="PATRIC" id="fig|224013.5.peg.2593"/>
<dbReference type="SMART" id="SM01204">
    <property type="entry name" value="FIST_C"/>
    <property type="match status" value="1"/>
</dbReference>
<dbReference type="AlphaFoldDB" id="A0A0M4TK26"/>
<feature type="domain" description="FIST" evidence="1">
    <location>
        <begin position="33"/>
        <end position="229"/>
    </location>
</feature>
<dbReference type="OrthoDB" id="9770435at2"/>
<evidence type="ECO:0000313" key="4">
    <source>
        <dbReference type="Proteomes" id="UP000062645"/>
    </source>
</evidence>
<evidence type="ECO:0000259" key="2">
    <source>
        <dbReference type="SMART" id="SM01204"/>
    </source>
</evidence>
<dbReference type="Pfam" id="PF08495">
    <property type="entry name" value="FIST"/>
    <property type="match status" value="1"/>
</dbReference>
<evidence type="ECO:0000313" key="3">
    <source>
        <dbReference type="EMBL" id="ALF53211.1"/>
    </source>
</evidence>